<gene>
    <name evidence="1" type="ORF">EVAR_26515_1</name>
</gene>
<proteinExistence type="predicted"/>
<evidence type="ECO:0000313" key="2">
    <source>
        <dbReference type="Proteomes" id="UP000299102"/>
    </source>
</evidence>
<evidence type="ECO:0000313" key="1">
    <source>
        <dbReference type="EMBL" id="GBP34924.1"/>
    </source>
</evidence>
<organism evidence="1 2">
    <name type="scientific">Eumeta variegata</name>
    <name type="common">Bagworm moth</name>
    <name type="synonym">Eumeta japonica</name>
    <dbReference type="NCBI Taxonomy" id="151549"/>
    <lineage>
        <taxon>Eukaryota</taxon>
        <taxon>Metazoa</taxon>
        <taxon>Ecdysozoa</taxon>
        <taxon>Arthropoda</taxon>
        <taxon>Hexapoda</taxon>
        <taxon>Insecta</taxon>
        <taxon>Pterygota</taxon>
        <taxon>Neoptera</taxon>
        <taxon>Endopterygota</taxon>
        <taxon>Lepidoptera</taxon>
        <taxon>Glossata</taxon>
        <taxon>Ditrysia</taxon>
        <taxon>Tineoidea</taxon>
        <taxon>Psychidae</taxon>
        <taxon>Oiketicinae</taxon>
        <taxon>Eumeta</taxon>
    </lineage>
</organism>
<keyword evidence="2" id="KW-1185">Reference proteome</keyword>
<comment type="caution">
    <text evidence="1">The sequence shown here is derived from an EMBL/GenBank/DDBJ whole genome shotgun (WGS) entry which is preliminary data.</text>
</comment>
<dbReference type="AlphaFoldDB" id="A0A4C1VAH0"/>
<name>A0A4C1VAH0_EUMVA</name>
<reference evidence="1 2" key="1">
    <citation type="journal article" date="2019" name="Commun. Biol.">
        <title>The bagworm genome reveals a unique fibroin gene that provides high tensile strength.</title>
        <authorList>
            <person name="Kono N."/>
            <person name="Nakamura H."/>
            <person name="Ohtoshi R."/>
            <person name="Tomita M."/>
            <person name="Numata K."/>
            <person name="Arakawa K."/>
        </authorList>
    </citation>
    <scope>NUCLEOTIDE SEQUENCE [LARGE SCALE GENOMIC DNA]</scope>
</reference>
<sequence>MPAKQKSPNVDFGREDIQDGEQRLRRSHGLTPVNYLWALLGARVGRRRAAYWDNSRQQYSLLTPTIDGRSAPLGPGRRRGVAVVKMRGRRRRGRAWAFRPDLSRR</sequence>
<dbReference type="EMBL" id="BGZK01000296">
    <property type="protein sequence ID" value="GBP34924.1"/>
    <property type="molecule type" value="Genomic_DNA"/>
</dbReference>
<protein>
    <submittedName>
        <fullName evidence="1">Uncharacterized protein</fullName>
    </submittedName>
</protein>
<accession>A0A4C1VAH0</accession>
<dbReference type="Proteomes" id="UP000299102">
    <property type="component" value="Unassembled WGS sequence"/>
</dbReference>